<proteinExistence type="predicted"/>
<dbReference type="SFLD" id="SFLDG01140">
    <property type="entry name" value="C2.B:_Phosphomannomutase_and_P"/>
    <property type="match status" value="1"/>
</dbReference>
<dbReference type="SFLD" id="SFLDG01144">
    <property type="entry name" value="C2.B.4:_PGP_Like"/>
    <property type="match status" value="1"/>
</dbReference>
<evidence type="ECO:0000313" key="2">
    <source>
        <dbReference type="Proteomes" id="UP001179280"/>
    </source>
</evidence>
<accession>A0ABS2SXM0</accession>
<dbReference type="InterPro" id="IPR000150">
    <property type="entry name" value="Cof"/>
</dbReference>
<organism evidence="1 2">
    <name type="scientific">Shouchella xiaoxiensis</name>
    <dbReference type="NCBI Taxonomy" id="766895"/>
    <lineage>
        <taxon>Bacteria</taxon>
        <taxon>Bacillati</taxon>
        <taxon>Bacillota</taxon>
        <taxon>Bacilli</taxon>
        <taxon>Bacillales</taxon>
        <taxon>Bacillaceae</taxon>
        <taxon>Shouchella</taxon>
    </lineage>
</organism>
<dbReference type="EMBL" id="JAFBCV010000013">
    <property type="protein sequence ID" value="MBM7840278.1"/>
    <property type="molecule type" value="Genomic_DNA"/>
</dbReference>
<comment type="caution">
    <text evidence="1">The sequence shown here is derived from an EMBL/GenBank/DDBJ whole genome shotgun (WGS) entry which is preliminary data.</text>
</comment>
<dbReference type="RefSeq" id="WP_035440567.1">
    <property type="nucleotide sequence ID" value="NZ_JAFBCV010000013.1"/>
</dbReference>
<dbReference type="InterPro" id="IPR006379">
    <property type="entry name" value="HAD-SF_hydro_IIB"/>
</dbReference>
<dbReference type="NCBIfam" id="TIGR01484">
    <property type="entry name" value="HAD-SF-IIB"/>
    <property type="match status" value="1"/>
</dbReference>
<evidence type="ECO:0000313" key="1">
    <source>
        <dbReference type="EMBL" id="MBM7840278.1"/>
    </source>
</evidence>
<dbReference type="PANTHER" id="PTHR10000:SF25">
    <property type="entry name" value="PHOSPHATASE YKRA-RELATED"/>
    <property type="match status" value="1"/>
</dbReference>
<dbReference type="Pfam" id="PF08282">
    <property type="entry name" value="Hydrolase_3"/>
    <property type="match status" value="1"/>
</dbReference>
<gene>
    <name evidence="1" type="ORF">JOC54_003559</name>
</gene>
<dbReference type="SFLD" id="SFLDS00003">
    <property type="entry name" value="Haloacid_Dehalogenase"/>
    <property type="match status" value="1"/>
</dbReference>
<reference evidence="1" key="1">
    <citation type="submission" date="2021-01" db="EMBL/GenBank/DDBJ databases">
        <title>Genomic Encyclopedia of Type Strains, Phase IV (KMG-IV): sequencing the most valuable type-strain genomes for metagenomic binning, comparative biology and taxonomic classification.</title>
        <authorList>
            <person name="Goeker M."/>
        </authorList>
    </citation>
    <scope>NUCLEOTIDE SEQUENCE</scope>
    <source>
        <strain evidence="1">DSM 21943</strain>
    </source>
</reference>
<keyword evidence="2" id="KW-1185">Reference proteome</keyword>
<protein>
    <submittedName>
        <fullName evidence="1">Cof subfamily protein (Haloacid dehalogenase superfamily)</fullName>
    </submittedName>
</protein>
<dbReference type="SUPFAM" id="SSF56784">
    <property type="entry name" value="HAD-like"/>
    <property type="match status" value="1"/>
</dbReference>
<sequence length="259" mass="29518">MEKAMIFFDIDGTLLDEQKQLPQSTKDAIFQLQKQGHEVAIATGRAPYFFKELREELQIDSYICFNGQFVVYKGEVIYKHTLNATSFTQLERFASSLEHPLVFMSAEAFTTNHSEHPDVIESIGSLKIDLPDYNPNYHEQTNLHQALLFCKEGELEQYQNRFQDFRFVRWHPYSVDVLPKDGSKAMGISKFIAHAGIDLKNVYAFGDQLNDLEMLSYVEHGVAMGNAPIAVQNQARYITKHVNEDGIKHGLALVGLLNN</sequence>
<dbReference type="Gene3D" id="3.40.50.1000">
    <property type="entry name" value="HAD superfamily/HAD-like"/>
    <property type="match status" value="1"/>
</dbReference>
<dbReference type="PANTHER" id="PTHR10000">
    <property type="entry name" value="PHOSPHOSERINE PHOSPHATASE"/>
    <property type="match status" value="1"/>
</dbReference>
<dbReference type="NCBIfam" id="TIGR00099">
    <property type="entry name" value="Cof-subfamily"/>
    <property type="match status" value="1"/>
</dbReference>
<name>A0ABS2SXM0_9BACI</name>
<dbReference type="InterPro" id="IPR036412">
    <property type="entry name" value="HAD-like_sf"/>
</dbReference>
<dbReference type="InterPro" id="IPR023214">
    <property type="entry name" value="HAD_sf"/>
</dbReference>
<dbReference type="CDD" id="cd07517">
    <property type="entry name" value="HAD_HPP"/>
    <property type="match status" value="1"/>
</dbReference>
<dbReference type="Proteomes" id="UP001179280">
    <property type="component" value="Unassembled WGS sequence"/>
</dbReference>
<dbReference type="PROSITE" id="PS01229">
    <property type="entry name" value="COF_2"/>
    <property type="match status" value="1"/>
</dbReference>
<dbReference type="Gene3D" id="3.30.1240.10">
    <property type="match status" value="1"/>
</dbReference>